<dbReference type="EMBL" id="JADIMA010000070">
    <property type="protein sequence ID" value="MBO8473414.1"/>
    <property type="molecule type" value="Genomic_DNA"/>
</dbReference>
<dbReference type="InterPro" id="IPR019271">
    <property type="entry name" value="DUF2284_metal-binding"/>
</dbReference>
<proteinExistence type="predicted"/>
<evidence type="ECO:0000313" key="2">
    <source>
        <dbReference type="Proteomes" id="UP000823604"/>
    </source>
</evidence>
<protein>
    <submittedName>
        <fullName evidence="1">DUF2284 domain-containing protein</fullName>
    </submittedName>
</protein>
<name>A0A9D9IIH5_9BACT</name>
<comment type="caution">
    <text evidence="1">The sequence shown here is derived from an EMBL/GenBank/DDBJ whole genome shotgun (WGS) entry which is preliminary data.</text>
</comment>
<accession>A0A9D9IIH5</accession>
<organism evidence="1 2">
    <name type="scientific">Candidatus Merdivivens pullicola</name>
    <dbReference type="NCBI Taxonomy" id="2840872"/>
    <lineage>
        <taxon>Bacteria</taxon>
        <taxon>Pseudomonadati</taxon>
        <taxon>Bacteroidota</taxon>
        <taxon>Bacteroidia</taxon>
        <taxon>Bacteroidales</taxon>
        <taxon>Muribaculaceae</taxon>
        <taxon>Muribaculaceae incertae sedis</taxon>
        <taxon>Candidatus Merdivivens</taxon>
    </lineage>
</organism>
<reference evidence="1" key="2">
    <citation type="journal article" date="2021" name="PeerJ">
        <title>Extensive microbial diversity within the chicken gut microbiome revealed by metagenomics and culture.</title>
        <authorList>
            <person name="Gilroy R."/>
            <person name="Ravi A."/>
            <person name="Getino M."/>
            <person name="Pursley I."/>
            <person name="Horton D.L."/>
            <person name="Alikhan N.F."/>
            <person name="Baker D."/>
            <person name="Gharbi K."/>
            <person name="Hall N."/>
            <person name="Watson M."/>
            <person name="Adriaenssens E.M."/>
            <person name="Foster-Nyarko E."/>
            <person name="Jarju S."/>
            <person name="Secka A."/>
            <person name="Antonio M."/>
            <person name="Oren A."/>
            <person name="Chaudhuri R.R."/>
            <person name="La Ragione R."/>
            <person name="Hildebrand F."/>
            <person name="Pallen M.J."/>
        </authorList>
    </citation>
    <scope>NUCLEOTIDE SEQUENCE</scope>
    <source>
        <strain evidence="1">B1-8020</strain>
    </source>
</reference>
<dbReference type="Proteomes" id="UP000823604">
    <property type="component" value="Unassembled WGS sequence"/>
</dbReference>
<gene>
    <name evidence="1" type="ORF">IAB81_07280</name>
</gene>
<dbReference type="Pfam" id="PF10050">
    <property type="entry name" value="DUF2284"/>
    <property type="match status" value="1"/>
</dbReference>
<sequence length="168" mass="18799">MSEYICQFRDVGRFEGYCRACARYGTCWACPPFDFNMDKLLAEYRNILLFAVKVDVPSGLTDSAALLDSVRVVMDRRLLVKEAELSGRAFFAGTCRLCGTGVGDYEKDGDCTRKTGLPCRHPEMVRPSLESFGFDIGRTTKELFGLELKWGKEGSLPEYYILVGGVAF</sequence>
<reference evidence="1" key="1">
    <citation type="submission" date="2020-10" db="EMBL/GenBank/DDBJ databases">
        <authorList>
            <person name="Gilroy R."/>
        </authorList>
    </citation>
    <scope>NUCLEOTIDE SEQUENCE</scope>
    <source>
        <strain evidence="1">B1-8020</strain>
    </source>
</reference>
<dbReference type="AlphaFoldDB" id="A0A9D9IIH5"/>
<evidence type="ECO:0000313" key="1">
    <source>
        <dbReference type="EMBL" id="MBO8473414.1"/>
    </source>
</evidence>